<reference evidence="2" key="1">
    <citation type="submission" date="2022-11" db="UniProtKB">
        <authorList>
            <consortium name="WormBaseParasite"/>
        </authorList>
    </citation>
    <scope>IDENTIFICATION</scope>
</reference>
<dbReference type="WBParaSite" id="Gr19_v10_g3172.t1">
    <property type="protein sequence ID" value="Gr19_v10_g3172.t1"/>
    <property type="gene ID" value="Gr19_v10_g3172"/>
</dbReference>
<evidence type="ECO:0000313" key="2">
    <source>
        <dbReference type="WBParaSite" id="Gr19_v10_g3172.t1"/>
    </source>
</evidence>
<dbReference type="Proteomes" id="UP000887572">
    <property type="component" value="Unplaced"/>
</dbReference>
<dbReference type="AlphaFoldDB" id="A0A914HRX5"/>
<sequence>MKTRPGTMEKFVNVNSAGELSSLDRKIVHFIACTNNSFHQINHTTFHTLFSVNHPLQTIKDQKHYREWALPRIYGLAQKKFKRN</sequence>
<accession>A0A914HRX5</accession>
<organism evidence="1 2">
    <name type="scientific">Globodera rostochiensis</name>
    <name type="common">Golden nematode worm</name>
    <name type="synonym">Heterodera rostochiensis</name>
    <dbReference type="NCBI Taxonomy" id="31243"/>
    <lineage>
        <taxon>Eukaryota</taxon>
        <taxon>Metazoa</taxon>
        <taxon>Ecdysozoa</taxon>
        <taxon>Nematoda</taxon>
        <taxon>Chromadorea</taxon>
        <taxon>Rhabditida</taxon>
        <taxon>Tylenchina</taxon>
        <taxon>Tylenchomorpha</taxon>
        <taxon>Tylenchoidea</taxon>
        <taxon>Heteroderidae</taxon>
        <taxon>Heteroderinae</taxon>
        <taxon>Globodera</taxon>
    </lineage>
</organism>
<evidence type="ECO:0000313" key="1">
    <source>
        <dbReference type="Proteomes" id="UP000887572"/>
    </source>
</evidence>
<proteinExistence type="predicted"/>
<keyword evidence="1" id="KW-1185">Reference proteome</keyword>
<name>A0A914HRX5_GLORO</name>
<protein>
    <submittedName>
        <fullName evidence="2">Uncharacterized protein</fullName>
    </submittedName>
</protein>